<evidence type="ECO:0000313" key="9">
    <source>
        <dbReference type="EMBL" id="OCL25982.1"/>
    </source>
</evidence>
<evidence type="ECO:0000256" key="3">
    <source>
        <dbReference type="ARBA" id="ARBA00022475"/>
    </source>
</evidence>
<keyword evidence="2 7" id="KW-0813">Transport</keyword>
<comment type="caution">
    <text evidence="9">The sequence shown here is derived from an EMBL/GenBank/DDBJ whole genome shotgun (WGS) entry which is preliminary data.</text>
</comment>
<evidence type="ECO:0000259" key="8">
    <source>
        <dbReference type="PROSITE" id="PS50928"/>
    </source>
</evidence>
<accession>A0A1C0A6X5</accession>
<reference evidence="10" key="1">
    <citation type="submission" date="2016-07" db="EMBL/GenBank/DDBJ databases">
        <authorList>
            <person name="Florea S."/>
            <person name="Webb J.S."/>
            <person name="Jaromczyk J."/>
            <person name="Schardl C.L."/>
        </authorList>
    </citation>
    <scope>NUCLEOTIDE SEQUENCE [LARGE SCALE GENOMIC DNA]</scope>
    <source>
        <strain evidence="10">Z6</strain>
    </source>
</reference>
<dbReference type="Proteomes" id="UP000093514">
    <property type="component" value="Unassembled WGS sequence"/>
</dbReference>
<evidence type="ECO:0000256" key="1">
    <source>
        <dbReference type="ARBA" id="ARBA00004651"/>
    </source>
</evidence>
<keyword evidence="6" id="KW-0472">Membrane</keyword>
<dbReference type="Gene3D" id="1.10.3720.10">
    <property type="entry name" value="MetI-like"/>
    <property type="match status" value="1"/>
</dbReference>
<dbReference type="CDD" id="cd06261">
    <property type="entry name" value="TM_PBP2"/>
    <property type="match status" value="1"/>
</dbReference>
<gene>
    <name evidence="9" type="ORF">U472_08110</name>
</gene>
<feature type="domain" description="ABC transmembrane type-1" evidence="8">
    <location>
        <begin position="89"/>
        <end position="278"/>
    </location>
</feature>
<dbReference type="EMBL" id="LWDV01000009">
    <property type="protein sequence ID" value="OCL25982.1"/>
    <property type="molecule type" value="Genomic_DNA"/>
</dbReference>
<dbReference type="GO" id="GO:0055085">
    <property type="term" value="P:transmembrane transport"/>
    <property type="evidence" value="ECO:0007669"/>
    <property type="project" value="InterPro"/>
</dbReference>
<protein>
    <submittedName>
        <fullName evidence="9">Sugar ABC transporter permease</fullName>
    </submittedName>
</protein>
<keyword evidence="5" id="KW-1133">Transmembrane helix</keyword>
<dbReference type="InterPro" id="IPR000515">
    <property type="entry name" value="MetI-like"/>
</dbReference>
<dbReference type="GO" id="GO:0005886">
    <property type="term" value="C:plasma membrane"/>
    <property type="evidence" value="ECO:0007669"/>
    <property type="project" value="UniProtKB-SubCell"/>
</dbReference>
<dbReference type="PANTHER" id="PTHR43744:SF12">
    <property type="entry name" value="ABC TRANSPORTER PERMEASE PROTEIN MG189-RELATED"/>
    <property type="match status" value="1"/>
</dbReference>
<proteinExistence type="inferred from homology"/>
<dbReference type="RefSeq" id="WP_068717343.1">
    <property type="nucleotide sequence ID" value="NZ_LWDV01000009.1"/>
</dbReference>
<evidence type="ECO:0000256" key="2">
    <source>
        <dbReference type="ARBA" id="ARBA00022448"/>
    </source>
</evidence>
<dbReference type="OrthoDB" id="9771544at2"/>
<comment type="subcellular location">
    <subcellularLocation>
        <location evidence="1 7">Cell membrane</location>
        <topology evidence="1 7">Multi-pass membrane protein</topology>
    </subcellularLocation>
</comment>
<dbReference type="SUPFAM" id="SSF161098">
    <property type="entry name" value="MetI-like"/>
    <property type="match status" value="1"/>
</dbReference>
<evidence type="ECO:0000256" key="5">
    <source>
        <dbReference type="ARBA" id="ARBA00022989"/>
    </source>
</evidence>
<keyword evidence="3" id="KW-1003">Cell membrane</keyword>
<evidence type="ECO:0000256" key="4">
    <source>
        <dbReference type="ARBA" id="ARBA00022692"/>
    </source>
</evidence>
<name>A0A1C0A6X5_9FIRM</name>
<sequence>MEKIDVEYNEIGTSKVNTEKVWSKIKTGLMYFVLVLGVVITIFPFYYMLVLATKSNAEIFSFPPPLWFGDSFSDNLSRLLSVMPFYRNILNSIFVATVATIATVFFCSLGGYGFAKYDFKYKEKLFFIMLATMMIPGLLSIIPWFIMMTKFGWVNTFKPLIIPGMANAFGIFLMRQFMEDIPDEIIEAARIDGCGEFEIFFRIILPMSLPGLGTLGLLTFLTSWNNYMAALLILQDKAMYTIPVALSKLGGKVDNDWGAQMVGTTLAIAPIIIAFVAASKQFISGITEGATKG</sequence>
<keyword evidence="4" id="KW-0812">Transmembrane</keyword>
<dbReference type="AlphaFoldDB" id="A0A1C0A6X5"/>
<dbReference type="PROSITE" id="PS50928">
    <property type="entry name" value="ABC_TM1"/>
    <property type="match status" value="1"/>
</dbReference>
<comment type="similarity">
    <text evidence="7">Belongs to the binding-protein-dependent transport system permease family.</text>
</comment>
<evidence type="ECO:0000313" key="10">
    <source>
        <dbReference type="Proteomes" id="UP000093514"/>
    </source>
</evidence>
<evidence type="ECO:0000256" key="6">
    <source>
        <dbReference type="ARBA" id="ARBA00023136"/>
    </source>
</evidence>
<reference evidence="9 10" key="2">
    <citation type="submission" date="2016-08" db="EMBL/GenBank/DDBJ databases">
        <title>Orenia metallireducens sp. nov. strain Z6, a Novel Metal-reducing Firmicute from the Deep Subsurface.</title>
        <authorList>
            <person name="Maxim B.I."/>
            <person name="Kenneth K."/>
            <person name="Flynn T.M."/>
            <person name="Oloughlin E.J."/>
            <person name="Locke R.A."/>
            <person name="Weber J.R."/>
            <person name="Egan S.M."/>
            <person name="Mackie R.I."/>
            <person name="Cann I.K."/>
        </authorList>
    </citation>
    <scope>NUCLEOTIDE SEQUENCE [LARGE SCALE GENOMIC DNA]</scope>
    <source>
        <strain evidence="9 10">Z6</strain>
    </source>
</reference>
<dbReference type="Pfam" id="PF00528">
    <property type="entry name" value="BPD_transp_1"/>
    <property type="match status" value="1"/>
</dbReference>
<dbReference type="PANTHER" id="PTHR43744">
    <property type="entry name" value="ABC TRANSPORTER PERMEASE PROTEIN MG189-RELATED-RELATED"/>
    <property type="match status" value="1"/>
</dbReference>
<evidence type="ECO:0000256" key="7">
    <source>
        <dbReference type="RuleBase" id="RU363032"/>
    </source>
</evidence>
<keyword evidence="10" id="KW-1185">Reference proteome</keyword>
<dbReference type="InterPro" id="IPR035906">
    <property type="entry name" value="MetI-like_sf"/>
</dbReference>
<organism evidence="9 10">
    <name type="scientific">Orenia metallireducens</name>
    <dbReference type="NCBI Taxonomy" id="1413210"/>
    <lineage>
        <taxon>Bacteria</taxon>
        <taxon>Bacillati</taxon>
        <taxon>Bacillota</taxon>
        <taxon>Clostridia</taxon>
        <taxon>Halanaerobiales</taxon>
        <taxon>Halobacteroidaceae</taxon>
        <taxon>Orenia</taxon>
    </lineage>
</organism>